<accession>A0A3A2Z6L0</accession>
<evidence type="ECO:0000313" key="1">
    <source>
        <dbReference type="EMBL" id="RJE18742.1"/>
    </source>
</evidence>
<dbReference type="STRING" id="2070753.A0A3A2Z6L0"/>
<name>A0A3A2Z6L0_9EURO</name>
<keyword evidence="1" id="KW-0808">Transferase</keyword>
<dbReference type="Gene3D" id="3.40.50.150">
    <property type="entry name" value="Vaccinia Virus protein VP39"/>
    <property type="match status" value="1"/>
</dbReference>
<dbReference type="PANTHER" id="PTHR43591:SF24">
    <property type="entry name" value="2-METHOXY-6-POLYPRENYL-1,4-BENZOQUINOL METHYLASE, MITOCHONDRIAL"/>
    <property type="match status" value="1"/>
</dbReference>
<gene>
    <name evidence="1" type="ORF">PHISCL_08916</name>
</gene>
<comment type="caution">
    <text evidence="1">The sequence shown here is derived from an EMBL/GenBank/DDBJ whole genome shotgun (WGS) entry which is preliminary data.</text>
</comment>
<evidence type="ECO:0000313" key="2">
    <source>
        <dbReference type="Proteomes" id="UP000266188"/>
    </source>
</evidence>
<dbReference type="EMBL" id="MVGC01000500">
    <property type="protein sequence ID" value="RJE18742.1"/>
    <property type="molecule type" value="Genomic_DNA"/>
</dbReference>
<dbReference type="GO" id="GO:0008168">
    <property type="term" value="F:methyltransferase activity"/>
    <property type="evidence" value="ECO:0007669"/>
    <property type="project" value="UniProtKB-KW"/>
</dbReference>
<dbReference type="AlphaFoldDB" id="A0A3A2Z6L0"/>
<dbReference type="SUPFAM" id="SSF53335">
    <property type="entry name" value="S-adenosyl-L-methionine-dependent methyltransferases"/>
    <property type="match status" value="1"/>
</dbReference>
<dbReference type="OrthoDB" id="2013972at2759"/>
<dbReference type="CDD" id="cd02440">
    <property type="entry name" value="AdoMet_MTases"/>
    <property type="match status" value="1"/>
</dbReference>
<reference evidence="2" key="1">
    <citation type="submission" date="2017-02" db="EMBL/GenBank/DDBJ databases">
        <authorList>
            <person name="Tafer H."/>
            <person name="Lopandic K."/>
        </authorList>
    </citation>
    <scope>NUCLEOTIDE SEQUENCE [LARGE SCALE GENOMIC DNA]</scope>
    <source>
        <strain evidence="2">CBS 366.77</strain>
    </source>
</reference>
<dbReference type="Pfam" id="PF13489">
    <property type="entry name" value="Methyltransf_23"/>
    <property type="match status" value="1"/>
</dbReference>
<sequence length="257" mass="29686">MHTDRPNDEKEQERLDVHHHVCALILGGELFRAPVDLDHDKARILDLGTGTGIWAIEMAELPPNCHCEINDFESEWEFSKPFDFIHGRNIGGAVRDFPLLFKRAKDNLKDGGWVEFVDFVGEPFSDDGTLAKAPNIAEWIRLIDEASHKSGKRLYIAENLKQWMIDAGFTNVVEEVYKVPFNPWPKDRHLKEIGRYHQVDLEEALDAYSMALFTRYLGWTTQAVHAFLVGVRQELVDRSIHIYSKHIWVYGQKKESD</sequence>
<dbReference type="Proteomes" id="UP000266188">
    <property type="component" value="Unassembled WGS sequence"/>
</dbReference>
<dbReference type="InterPro" id="IPR029063">
    <property type="entry name" value="SAM-dependent_MTases_sf"/>
</dbReference>
<dbReference type="PANTHER" id="PTHR43591">
    <property type="entry name" value="METHYLTRANSFERASE"/>
    <property type="match status" value="1"/>
</dbReference>
<organism evidence="1 2">
    <name type="scientific">Aspergillus sclerotialis</name>
    <dbReference type="NCBI Taxonomy" id="2070753"/>
    <lineage>
        <taxon>Eukaryota</taxon>
        <taxon>Fungi</taxon>
        <taxon>Dikarya</taxon>
        <taxon>Ascomycota</taxon>
        <taxon>Pezizomycotina</taxon>
        <taxon>Eurotiomycetes</taxon>
        <taxon>Eurotiomycetidae</taxon>
        <taxon>Eurotiales</taxon>
        <taxon>Aspergillaceae</taxon>
        <taxon>Aspergillus</taxon>
        <taxon>Aspergillus subgen. Polypaecilum</taxon>
    </lineage>
</organism>
<keyword evidence="1" id="KW-0489">Methyltransferase</keyword>
<proteinExistence type="predicted"/>
<keyword evidence="2" id="KW-1185">Reference proteome</keyword>
<protein>
    <submittedName>
        <fullName evidence="1">Methyltransferase</fullName>
    </submittedName>
</protein>
<dbReference type="GO" id="GO:0032259">
    <property type="term" value="P:methylation"/>
    <property type="evidence" value="ECO:0007669"/>
    <property type="project" value="UniProtKB-KW"/>
</dbReference>